<dbReference type="AlphaFoldDB" id="A0A326U5I6"/>
<keyword evidence="2" id="KW-1185">Reference proteome</keyword>
<evidence type="ECO:0000313" key="1">
    <source>
        <dbReference type="EMBL" id="PZW27511.1"/>
    </source>
</evidence>
<sequence length="155" mass="17081">MMTEVTPLLLTLQSVLDQEGSRTEKAQRVAELIRVSGHYRWVGLYDYLEAEDMLNLIAFSGPAAPAFTSFSAETGLGGSAIHSGSTVMVGDVRLDPRYITTFGNTLSEIVVPIKHPITDHPLGLIDVESECLDAFKPHDRILLEQCAHDLTKLWT</sequence>
<dbReference type="EMBL" id="QKUF01000012">
    <property type="protein sequence ID" value="PZW27511.1"/>
    <property type="molecule type" value="Genomic_DNA"/>
</dbReference>
<dbReference type="SUPFAM" id="SSF55781">
    <property type="entry name" value="GAF domain-like"/>
    <property type="match status" value="1"/>
</dbReference>
<dbReference type="OrthoDB" id="9807247at2"/>
<accession>A0A326U5I6</accession>
<comment type="caution">
    <text evidence="1">The sequence shown here is derived from an EMBL/GenBank/DDBJ whole genome shotgun (WGS) entry which is preliminary data.</text>
</comment>
<name>A0A326U5I6_THEHA</name>
<dbReference type="Proteomes" id="UP000248806">
    <property type="component" value="Unassembled WGS sequence"/>
</dbReference>
<dbReference type="RefSeq" id="WP_111323953.1">
    <property type="nucleotide sequence ID" value="NZ_BIFX01000001.1"/>
</dbReference>
<dbReference type="InterPro" id="IPR029016">
    <property type="entry name" value="GAF-like_dom_sf"/>
</dbReference>
<reference evidence="1 2" key="1">
    <citation type="submission" date="2018-06" db="EMBL/GenBank/DDBJ databases">
        <title>Genomic Encyclopedia of Archaeal and Bacterial Type Strains, Phase II (KMG-II): from individual species to whole genera.</title>
        <authorList>
            <person name="Goeker M."/>
        </authorList>
    </citation>
    <scope>NUCLEOTIDE SEQUENCE [LARGE SCALE GENOMIC DNA]</scope>
    <source>
        <strain evidence="1 2">ATCC BAA-1881</strain>
    </source>
</reference>
<gene>
    <name evidence="1" type="ORF">EI42_03598</name>
</gene>
<proteinExistence type="predicted"/>
<organism evidence="1 2">
    <name type="scientific">Thermosporothrix hazakensis</name>
    <dbReference type="NCBI Taxonomy" id="644383"/>
    <lineage>
        <taxon>Bacteria</taxon>
        <taxon>Bacillati</taxon>
        <taxon>Chloroflexota</taxon>
        <taxon>Ktedonobacteria</taxon>
        <taxon>Ktedonobacterales</taxon>
        <taxon>Thermosporotrichaceae</taxon>
        <taxon>Thermosporothrix</taxon>
    </lineage>
</organism>
<dbReference type="Gene3D" id="3.30.450.40">
    <property type="match status" value="1"/>
</dbReference>
<evidence type="ECO:0000313" key="2">
    <source>
        <dbReference type="Proteomes" id="UP000248806"/>
    </source>
</evidence>
<protein>
    <submittedName>
        <fullName evidence="1">Putative methionine-R-sulfoxide reductase with GAF domain</fullName>
    </submittedName>
</protein>